<proteinExistence type="predicted"/>
<accession>A0A4U3AX86</accession>
<dbReference type="Pfam" id="PF07453">
    <property type="entry name" value="NUMOD1"/>
    <property type="match status" value="1"/>
</dbReference>
<dbReference type="SMART" id="SM00507">
    <property type="entry name" value="HNHc"/>
    <property type="match status" value="1"/>
</dbReference>
<dbReference type="InterPro" id="IPR044925">
    <property type="entry name" value="His-Me_finger_sf"/>
</dbReference>
<organism evidence="2 3">
    <name type="scientific">Bacillus wiedmannii</name>
    <dbReference type="NCBI Taxonomy" id="1890302"/>
    <lineage>
        <taxon>Bacteria</taxon>
        <taxon>Bacillati</taxon>
        <taxon>Bacillota</taxon>
        <taxon>Bacilli</taxon>
        <taxon>Bacillales</taxon>
        <taxon>Bacillaceae</taxon>
        <taxon>Bacillus</taxon>
        <taxon>Bacillus cereus group</taxon>
    </lineage>
</organism>
<dbReference type="Pfam" id="PF13392">
    <property type="entry name" value="HNH_3"/>
    <property type="match status" value="1"/>
</dbReference>
<dbReference type="InterPro" id="IPR003615">
    <property type="entry name" value="HNH_nuc"/>
</dbReference>
<evidence type="ECO:0000259" key="1">
    <source>
        <dbReference type="SMART" id="SM00507"/>
    </source>
</evidence>
<dbReference type="Proteomes" id="UP000305222">
    <property type="component" value="Unassembled WGS sequence"/>
</dbReference>
<dbReference type="InterPro" id="IPR010896">
    <property type="entry name" value="NUMOD1"/>
</dbReference>
<dbReference type="Gene3D" id="1.10.10.10">
    <property type="entry name" value="Winged helix-like DNA-binding domain superfamily/Winged helix DNA-binding domain"/>
    <property type="match status" value="1"/>
</dbReference>
<dbReference type="Pfam" id="PF07463">
    <property type="entry name" value="NUMOD4"/>
    <property type="match status" value="1"/>
</dbReference>
<gene>
    <name evidence="2" type="ORF">FC699_19695</name>
</gene>
<feature type="domain" description="HNH nuclease" evidence="1">
    <location>
        <begin position="53"/>
        <end position="101"/>
    </location>
</feature>
<dbReference type="InterPro" id="IPR036388">
    <property type="entry name" value="WH-like_DNA-bd_sf"/>
</dbReference>
<dbReference type="SMART" id="SM00497">
    <property type="entry name" value="IENR1"/>
    <property type="match status" value="1"/>
</dbReference>
<dbReference type="GO" id="GO:0016788">
    <property type="term" value="F:hydrolase activity, acting on ester bonds"/>
    <property type="evidence" value="ECO:0007669"/>
    <property type="project" value="InterPro"/>
</dbReference>
<reference evidence="2 3" key="1">
    <citation type="journal article" date="2019" name="Environ. Microbiol.">
        <title>An active ?-lactamase is a part of an orchestrated cell wall stress resistance network of Bacillus subtilis and related rhizosphere species.</title>
        <authorList>
            <person name="Bucher T."/>
            <person name="Keren-Paz A."/>
            <person name="Hausser J."/>
            <person name="Olender T."/>
            <person name="Cytryn E."/>
            <person name="Kolodkin-Gal I."/>
        </authorList>
    </citation>
    <scope>NUCLEOTIDE SEQUENCE [LARGE SCALE GENOMIC DNA]</scope>
    <source>
        <strain evidence="2 3">I5</strain>
    </source>
</reference>
<dbReference type="InterPro" id="IPR010902">
    <property type="entry name" value="NUMOD4"/>
</dbReference>
<sequence length="190" mass="21987">MEKERIWKEIVGYENHYKISNSGEVLSLKYNKIIQNYKTKSGYLIVNLIINKKRKSHKVHRLVAIHFLLNPDNKPQVNHINGNKLDNRVENLEWCTSSENIRHSWNMGLREKSREVSKITVYKAHEANKKKIAQYSLEGELINIFDCVTDAYKHLGKNTTNGNIASCCKGKAKTAYGYKWAYVNSNKEAS</sequence>
<comment type="caution">
    <text evidence="2">The sequence shown here is derived from an EMBL/GenBank/DDBJ whole genome shotgun (WGS) entry which is preliminary data.</text>
</comment>
<name>A0A4U3AX86_9BACI</name>
<dbReference type="EMBL" id="SZON01001098">
    <property type="protein sequence ID" value="TKI92581.1"/>
    <property type="molecule type" value="Genomic_DNA"/>
</dbReference>
<dbReference type="SUPFAM" id="SSF54060">
    <property type="entry name" value="His-Me finger endonucleases"/>
    <property type="match status" value="1"/>
</dbReference>
<evidence type="ECO:0000313" key="3">
    <source>
        <dbReference type="Proteomes" id="UP000305222"/>
    </source>
</evidence>
<dbReference type="InterPro" id="IPR003647">
    <property type="entry name" value="Intron_nuc_1_rpt"/>
</dbReference>
<protein>
    <recommendedName>
        <fullName evidence="1">HNH nuclease domain-containing protein</fullName>
    </recommendedName>
</protein>
<evidence type="ECO:0000313" key="2">
    <source>
        <dbReference type="EMBL" id="TKI92581.1"/>
    </source>
</evidence>
<dbReference type="Gene3D" id="3.90.75.20">
    <property type="match status" value="1"/>
</dbReference>
<dbReference type="AlphaFoldDB" id="A0A4U3AX86"/>